<organism evidence="1 2">
    <name type="scientific">Actinocrispum wychmicini</name>
    <dbReference type="NCBI Taxonomy" id="1213861"/>
    <lineage>
        <taxon>Bacteria</taxon>
        <taxon>Bacillati</taxon>
        <taxon>Actinomycetota</taxon>
        <taxon>Actinomycetes</taxon>
        <taxon>Pseudonocardiales</taxon>
        <taxon>Pseudonocardiaceae</taxon>
        <taxon>Actinocrispum</taxon>
    </lineage>
</organism>
<accession>A0A4R2JAE4</accession>
<keyword evidence="2" id="KW-1185">Reference proteome</keyword>
<name>A0A4R2JAE4_9PSEU</name>
<proteinExistence type="predicted"/>
<evidence type="ECO:0000313" key="2">
    <source>
        <dbReference type="Proteomes" id="UP000295680"/>
    </source>
</evidence>
<dbReference type="Proteomes" id="UP000295680">
    <property type="component" value="Unassembled WGS sequence"/>
</dbReference>
<dbReference type="AlphaFoldDB" id="A0A4R2JAE4"/>
<dbReference type="EMBL" id="SLWS01000010">
    <property type="protein sequence ID" value="TCO53676.1"/>
    <property type="molecule type" value="Genomic_DNA"/>
</dbReference>
<evidence type="ECO:0000313" key="1">
    <source>
        <dbReference type="EMBL" id="TCO53676.1"/>
    </source>
</evidence>
<evidence type="ECO:0008006" key="3">
    <source>
        <dbReference type="Google" id="ProtNLM"/>
    </source>
</evidence>
<dbReference type="InterPro" id="IPR008792">
    <property type="entry name" value="PQQD"/>
</dbReference>
<reference evidence="1 2" key="1">
    <citation type="submission" date="2019-03" db="EMBL/GenBank/DDBJ databases">
        <title>Genomic Encyclopedia of Type Strains, Phase IV (KMG-IV): sequencing the most valuable type-strain genomes for metagenomic binning, comparative biology and taxonomic classification.</title>
        <authorList>
            <person name="Goeker M."/>
        </authorList>
    </citation>
    <scope>NUCLEOTIDE SEQUENCE [LARGE SCALE GENOMIC DNA]</scope>
    <source>
        <strain evidence="1 2">DSM 45934</strain>
    </source>
</reference>
<comment type="caution">
    <text evidence="1">The sequence shown here is derived from an EMBL/GenBank/DDBJ whole genome shotgun (WGS) entry which is preliminary data.</text>
</comment>
<sequence>MKELCGRLQPEPWIDATVRPDGVLELTPRHGGVSFRCDPAGAAMWIALCQHGWLVDAAADTLAAAWLADPENMRAELDIWVGELCDAGLLRHVPRQQHK</sequence>
<dbReference type="Pfam" id="PF05402">
    <property type="entry name" value="PqqD"/>
    <property type="match status" value="1"/>
</dbReference>
<protein>
    <recommendedName>
        <fullName evidence="3">Coenzyme PQQ synthesis protein D (PqqD)</fullName>
    </recommendedName>
</protein>
<gene>
    <name evidence="1" type="ORF">EV192_110265</name>
</gene>
<dbReference type="RefSeq" id="WP_207926546.1">
    <property type="nucleotide sequence ID" value="NZ_SLWS01000010.1"/>
</dbReference>